<dbReference type="AlphaFoldDB" id="A0A371FSU9"/>
<sequence>MKERKKLNFNGHDEKYEELSQIILLSYYKVGSQSKVRIYNPQEKKLNPWTINGYFIVYFKNTKGYRFYCPSHHTRIVESRNEKFLENDLFSGSHQFQNIAFEKNYHDG</sequence>
<gene>
    <name evidence="2" type="ORF">CR513_37950</name>
</gene>
<dbReference type="Proteomes" id="UP000257109">
    <property type="component" value="Unassembled WGS sequence"/>
</dbReference>
<proteinExistence type="predicted"/>
<dbReference type="OrthoDB" id="1429646at2759"/>
<organism evidence="2 3">
    <name type="scientific">Mucuna pruriens</name>
    <name type="common">Velvet bean</name>
    <name type="synonym">Dolichos pruriens</name>
    <dbReference type="NCBI Taxonomy" id="157652"/>
    <lineage>
        <taxon>Eukaryota</taxon>
        <taxon>Viridiplantae</taxon>
        <taxon>Streptophyta</taxon>
        <taxon>Embryophyta</taxon>
        <taxon>Tracheophyta</taxon>
        <taxon>Spermatophyta</taxon>
        <taxon>Magnoliopsida</taxon>
        <taxon>eudicotyledons</taxon>
        <taxon>Gunneridae</taxon>
        <taxon>Pentapetalae</taxon>
        <taxon>rosids</taxon>
        <taxon>fabids</taxon>
        <taxon>Fabales</taxon>
        <taxon>Fabaceae</taxon>
        <taxon>Papilionoideae</taxon>
        <taxon>50 kb inversion clade</taxon>
        <taxon>NPAAA clade</taxon>
        <taxon>indigoferoid/millettioid clade</taxon>
        <taxon>Phaseoleae</taxon>
        <taxon>Mucuna</taxon>
    </lineage>
</organism>
<comment type="caution">
    <text evidence="2">The sequence shown here is derived from an EMBL/GenBank/DDBJ whole genome shotgun (WGS) entry which is preliminary data.</text>
</comment>
<protein>
    <recommendedName>
        <fullName evidence="1">Retroviral polymerase SH3-like domain-containing protein</fullName>
    </recommendedName>
</protein>
<dbReference type="Pfam" id="PF25597">
    <property type="entry name" value="SH3_retrovirus"/>
    <property type="match status" value="1"/>
</dbReference>
<feature type="non-terminal residue" evidence="2">
    <location>
        <position position="1"/>
    </location>
</feature>
<evidence type="ECO:0000313" key="2">
    <source>
        <dbReference type="EMBL" id="RDX81384.1"/>
    </source>
</evidence>
<accession>A0A371FSU9</accession>
<evidence type="ECO:0000313" key="3">
    <source>
        <dbReference type="Proteomes" id="UP000257109"/>
    </source>
</evidence>
<keyword evidence="3" id="KW-1185">Reference proteome</keyword>
<feature type="domain" description="Retroviral polymerase SH3-like" evidence="1">
    <location>
        <begin position="36"/>
        <end position="95"/>
    </location>
</feature>
<evidence type="ECO:0000259" key="1">
    <source>
        <dbReference type="Pfam" id="PF25597"/>
    </source>
</evidence>
<reference evidence="2" key="1">
    <citation type="submission" date="2018-05" db="EMBL/GenBank/DDBJ databases">
        <title>Draft genome of Mucuna pruriens seed.</title>
        <authorList>
            <person name="Nnadi N.E."/>
            <person name="Vos R."/>
            <person name="Hasami M.H."/>
            <person name="Devisetty U.K."/>
            <person name="Aguiy J.C."/>
        </authorList>
    </citation>
    <scope>NUCLEOTIDE SEQUENCE [LARGE SCALE GENOMIC DNA]</scope>
    <source>
        <strain evidence="2">JCA_2017</strain>
    </source>
</reference>
<dbReference type="EMBL" id="QJKJ01007947">
    <property type="protein sequence ID" value="RDX81384.1"/>
    <property type="molecule type" value="Genomic_DNA"/>
</dbReference>
<name>A0A371FSU9_MUCPR</name>
<dbReference type="InterPro" id="IPR057670">
    <property type="entry name" value="SH3_retrovirus"/>
</dbReference>